<dbReference type="InterPro" id="IPR008914">
    <property type="entry name" value="PEBP"/>
</dbReference>
<evidence type="ECO:0000313" key="2">
    <source>
        <dbReference type="Proteomes" id="UP000176700"/>
    </source>
</evidence>
<dbReference type="PANTHER" id="PTHR30289">
    <property type="entry name" value="UNCHARACTERIZED PROTEIN YBCL-RELATED"/>
    <property type="match status" value="1"/>
</dbReference>
<comment type="caution">
    <text evidence="1">The sequence shown here is derived from an EMBL/GenBank/DDBJ whole genome shotgun (WGS) entry which is preliminary data.</text>
</comment>
<dbReference type="EMBL" id="MHNI01000012">
    <property type="protein sequence ID" value="OGZ43025.1"/>
    <property type="molecule type" value="Genomic_DNA"/>
</dbReference>
<dbReference type="CDD" id="cd00865">
    <property type="entry name" value="PEBP_bact_arch"/>
    <property type="match status" value="1"/>
</dbReference>
<dbReference type="InterPro" id="IPR036610">
    <property type="entry name" value="PEBP-like_sf"/>
</dbReference>
<dbReference type="NCBIfam" id="TIGR00481">
    <property type="entry name" value="YbhB/YbcL family Raf kinase inhibitor-like protein"/>
    <property type="match status" value="1"/>
</dbReference>
<organism evidence="1 2">
    <name type="scientific">Candidatus Ryanbacteria bacterium RIFCSPHIGHO2_01_45_13</name>
    <dbReference type="NCBI Taxonomy" id="1802112"/>
    <lineage>
        <taxon>Bacteria</taxon>
        <taxon>Candidatus Ryaniibacteriota</taxon>
    </lineage>
</organism>
<proteinExistence type="predicted"/>
<protein>
    <submittedName>
        <fullName evidence="1">Kinase inhibitor</fullName>
    </submittedName>
</protein>
<dbReference type="Gene3D" id="3.90.280.10">
    <property type="entry name" value="PEBP-like"/>
    <property type="match status" value="1"/>
</dbReference>
<gene>
    <name evidence="1" type="ORF">A2W41_01980</name>
</gene>
<name>A0A1G2FY80_9BACT</name>
<dbReference type="Proteomes" id="UP000176700">
    <property type="component" value="Unassembled WGS sequence"/>
</dbReference>
<sequence length="150" mass="16725">MHISSRAFEHNSSIPSKYTCDGENINPPFSVSDVPEGTVSLVFIMDDPDVPTYIRKDGMWDHWVKFNIPPILTVIEEGKEPPGTSGAGTSGNIKYHGPCPPDREHRYFFKIYALNAELDLEEGASKKDVETAMAEHILDSAELIGLYSRK</sequence>
<dbReference type="AlphaFoldDB" id="A0A1G2FY80"/>
<evidence type="ECO:0000313" key="1">
    <source>
        <dbReference type="EMBL" id="OGZ43025.1"/>
    </source>
</evidence>
<reference evidence="1 2" key="1">
    <citation type="journal article" date="2016" name="Nat. Commun.">
        <title>Thousands of microbial genomes shed light on interconnected biogeochemical processes in an aquifer system.</title>
        <authorList>
            <person name="Anantharaman K."/>
            <person name="Brown C.T."/>
            <person name="Hug L.A."/>
            <person name="Sharon I."/>
            <person name="Castelle C.J."/>
            <person name="Probst A.J."/>
            <person name="Thomas B.C."/>
            <person name="Singh A."/>
            <person name="Wilkins M.J."/>
            <person name="Karaoz U."/>
            <person name="Brodie E.L."/>
            <person name="Williams K.H."/>
            <person name="Hubbard S.S."/>
            <person name="Banfield J.F."/>
        </authorList>
    </citation>
    <scope>NUCLEOTIDE SEQUENCE [LARGE SCALE GENOMIC DNA]</scope>
</reference>
<dbReference type="Pfam" id="PF01161">
    <property type="entry name" value="PBP"/>
    <property type="match status" value="1"/>
</dbReference>
<dbReference type="InterPro" id="IPR005247">
    <property type="entry name" value="YbhB_YbcL/LppC-like"/>
</dbReference>
<accession>A0A1G2FY80</accession>
<dbReference type="SUPFAM" id="SSF49777">
    <property type="entry name" value="PEBP-like"/>
    <property type="match status" value="1"/>
</dbReference>
<dbReference type="PANTHER" id="PTHR30289:SF1">
    <property type="entry name" value="PEBP (PHOSPHATIDYLETHANOLAMINE-BINDING PROTEIN) FAMILY PROTEIN"/>
    <property type="match status" value="1"/>
</dbReference>